<evidence type="ECO:0000313" key="2">
    <source>
        <dbReference type="Proteomes" id="UP001501414"/>
    </source>
</evidence>
<dbReference type="CDD" id="cd00565">
    <property type="entry name" value="Ubl_ThiS"/>
    <property type="match status" value="1"/>
</dbReference>
<reference evidence="2" key="1">
    <citation type="journal article" date="2019" name="Int. J. Syst. Evol. Microbiol.">
        <title>The Global Catalogue of Microorganisms (GCM) 10K type strain sequencing project: providing services to taxonomists for standard genome sequencing and annotation.</title>
        <authorList>
            <consortium name="The Broad Institute Genomics Platform"/>
            <consortium name="The Broad Institute Genome Sequencing Center for Infectious Disease"/>
            <person name="Wu L."/>
            <person name="Ma J."/>
        </authorList>
    </citation>
    <scope>NUCLEOTIDE SEQUENCE [LARGE SCALE GENOMIC DNA]</scope>
    <source>
        <strain evidence="2">JCM 11896</strain>
    </source>
</reference>
<gene>
    <name evidence="1" type="primary">thiS</name>
    <name evidence="1" type="ORF">GCM10009613_22130</name>
</gene>
<keyword evidence="2" id="KW-1185">Reference proteome</keyword>
<proteinExistence type="predicted"/>
<dbReference type="PANTHER" id="PTHR34472">
    <property type="entry name" value="SULFUR CARRIER PROTEIN THIS"/>
    <property type="match status" value="1"/>
</dbReference>
<sequence length="68" mass="7070">MQIVLNGESHEIEGDGEPVLARVLADAGLPARGIAVAVDGEVVPRASWNEHRITDGARVEVLTAVQGG</sequence>
<dbReference type="InterPro" id="IPR012675">
    <property type="entry name" value="Beta-grasp_dom_sf"/>
</dbReference>
<protein>
    <submittedName>
        <fullName evidence="1">Sulfur carrier protein ThiS</fullName>
    </submittedName>
</protein>
<dbReference type="InterPro" id="IPR016155">
    <property type="entry name" value="Mopterin_synth/thiamin_S_b"/>
</dbReference>
<dbReference type="PANTHER" id="PTHR34472:SF1">
    <property type="entry name" value="SULFUR CARRIER PROTEIN THIS"/>
    <property type="match status" value="1"/>
</dbReference>
<dbReference type="EMBL" id="BAAAJK010000007">
    <property type="protein sequence ID" value="GAA1387112.1"/>
    <property type="molecule type" value="Genomic_DNA"/>
</dbReference>
<comment type="caution">
    <text evidence="1">The sequence shown here is derived from an EMBL/GenBank/DDBJ whole genome shotgun (WGS) entry which is preliminary data.</text>
</comment>
<dbReference type="Pfam" id="PF02597">
    <property type="entry name" value="ThiS"/>
    <property type="match status" value="1"/>
</dbReference>
<dbReference type="NCBIfam" id="TIGR01683">
    <property type="entry name" value="thiS"/>
    <property type="match status" value="1"/>
</dbReference>
<dbReference type="InterPro" id="IPR010035">
    <property type="entry name" value="Thi_S"/>
</dbReference>
<dbReference type="Gene3D" id="3.10.20.30">
    <property type="match status" value="1"/>
</dbReference>
<dbReference type="InterPro" id="IPR003749">
    <property type="entry name" value="ThiS/MoaD-like"/>
</dbReference>
<name>A0ABP4ICA7_9PSEU</name>
<evidence type="ECO:0000313" key="1">
    <source>
        <dbReference type="EMBL" id="GAA1387112.1"/>
    </source>
</evidence>
<accession>A0ABP4ICA7</accession>
<organism evidence="1 2">
    <name type="scientific">Pseudonocardia kongjuensis</name>
    <dbReference type="NCBI Taxonomy" id="102227"/>
    <lineage>
        <taxon>Bacteria</taxon>
        <taxon>Bacillati</taxon>
        <taxon>Actinomycetota</taxon>
        <taxon>Actinomycetes</taxon>
        <taxon>Pseudonocardiales</taxon>
        <taxon>Pseudonocardiaceae</taxon>
        <taxon>Pseudonocardia</taxon>
    </lineage>
</organism>
<dbReference type="Proteomes" id="UP001501414">
    <property type="component" value="Unassembled WGS sequence"/>
</dbReference>
<dbReference type="SUPFAM" id="SSF54285">
    <property type="entry name" value="MoaD/ThiS"/>
    <property type="match status" value="1"/>
</dbReference>